<reference evidence="5 6" key="1">
    <citation type="submission" date="2019-08" db="EMBL/GenBank/DDBJ databases">
        <title>100 year-old enigma solved: identification of Planctomyces bekefii, the type genus and species of the phylum Planctomycetes.</title>
        <authorList>
            <person name="Svetlana D.N."/>
            <person name="Overmann J."/>
        </authorList>
    </citation>
    <scope>NUCLEOTIDE SEQUENCE [LARGE SCALE GENOMIC DNA]</scope>
    <source>
        <strain evidence="5">Phe10_nw2017</strain>
    </source>
</reference>
<keyword evidence="6" id="KW-1185">Reference proteome</keyword>
<feature type="signal peptide" evidence="2">
    <location>
        <begin position="1"/>
        <end position="27"/>
    </location>
</feature>
<evidence type="ECO:0000259" key="4">
    <source>
        <dbReference type="Pfam" id="PF07587"/>
    </source>
</evidence>
<proteinExistence type="predicted"/>
<feature type="chain" id="PRO_5023084194" description="BIG2 domain-containing protein" evidence="2">
    <location>
        <begin position="28"/>
        <end position="926"/>
    </location>
</feature>
<dbReference type="InterPro" id="IPR022655">
    <property type="entry name" value="DUF1553"/>
</dbReference>
<evidence type="ECO:0000256" key="2">
    <source>
        <dbReference type="SAM" id="SignalP"/>
    </source>
</evidence>
<dbReference type="Proteomes" id="UP000321083">
    <property type="component" value="Unassembled WGS sequence"/>
</dbReference>
<reference evidence="5 6" key="2">
    <citation type="submission" date="2019-08" db="EMBL/GenBank/DDBJ databases">
        <authorList>
            <person name="Henke P."/>
        </authorList>
    </citation>
    <scope>NUCLEOTIDE SEQUENCE [LARGE SCALE GENOMIC DNA]</scope>
    <source>
        <strain evidence="5">Phe10_nw2017</strain>
    </source>
</reference>
<evidence type="ECO:0000313" key="6">
    <source>
        <dbReference type="Proteomes" id="UP000321083"/>
    </source>
</evidence>
<keyword evidence="2" id="KW-0732">Signal</keyword>
<evidence type="ECO:0000313" key="5">
    <source>
        <dbReference type="EMBL" id="TWW10568.1"/>
    </source>
</evidence>
<evidence type="ECO:0000256" key="1">
    <source>
        <dbReference type="SAM" id="Coils"/>
    </source>
</evidence>
<feature type="domain" description="DUF1553" evidence="4">
    <location>
        <begin position="571"/>
        <end position="893"/>
    </location>
</feature>
<dbReference type="PANTHER" id="PTHR35889">
    <property type="entry name" value="CYCLOINULO-OLIGOSACCHARIDE FRUCTANOTRANSFERASE-RELATED"/>
    <property type="match status" value="1"/>
</dbReference>
<organism evidence="5 6">
    <name type="scientific">Planctomyces bekefii</name>
    <dbReference type="NCBI Taxonomy" id="1653850"/>
    <lineage>
        <taxon>Bacteria</taxon>
        <taxon>Pseudomonadati</taxon>
        <taxon>Planctomycetota</taxon>
        <taxon>Planctomycetia</taxon>
        <taxon>Planctomycetales</taxon>
        <taxon>Planctomycetaceae</taxon>
        <taxon>Planctomyces</taxon>
    </lineage>
</organism>
<accession>A0A5C6M7B1</accession>
<feature type="coiled-coil region" evidence="1">
    <location>
        <begin position="801"/>
        <end position="840"/>
    </location>
</feature>
<gene>
    <name evidence="5" type="ORF">E3A20_06470</name>
</gene>
<dbReference type="AlphaFoldDB" id="A0A5C6M7B1"/>
<evidence type="ECO:0008006" key="7">
    <source>
        <dbReference type="Google" id="ProtNLM"/>
    </source>
</evidence>
<sequence length="926" mass="103146">MQFHKSFAPLATLFTTLLAAVTTPLPADEPAAPVTASAAQRFAAADVAEVPDFQKHIVPLLGKLGCNGRACHGSFQGRDGFRLSLFGYDFATDHDELYGRVDTETATQSLILQKGLMEIQHEGGQRLKPGSWEHLLMLRWVQAGAPPRVPDPPALLKLEVTPAEILFTATGQQQPLTAIAVWSNGVREDVTALCRFQTNDDQIADITQHGLVTAAEPGDTHVVAFYDSAVVPVPVIRPVTPQYGDKYPQVAAPTKIDELVVQKLRKIGVVQSETCTDAEFLRRASLDVTGTLPTPAEIREFLADQSPDKRARKIDQLLERPGYVAWWTTKICDITGNSDDKLNNVTPVQAEASKQWYEWVEKRVRENMPWDRIVEGIVMANSRNPGETYQQYCENVSKLYHKDGPGASGYAERQGLAHFWARQNFQTSEDRVIAFAYTFLGTRIQCAQCHKHPFDQWTQDDFKQFEGFFKATVGRQNARPDAKADYEKMLAELSGTEGLKGNDLRRVLAEQLAKGATVPLGEVYTTKVQARAAARNRPAPAAQRRGSGPAPATAKILAGPVVDLTAFADARQPLMDWLRSPENPLFAKAFVNRVWASYFNVGIVQPADDLNLANPPVNAPLLDYLAKGFIEHQFDMKWLHREILNSRTYQLSWIPNSTNRQDERNFSRAVPRRLPAEIAWDIMMQASLSTEKNSEFVTALDKRALSIPGSGLRQRNRNPADYALTVFGRSIRESNCDCDRSDEPSLLQTIFVQNDGQVLSMLDSQDGWLAETCKQNGLQFTRKSSDDAAAAQQARARTQLKTRFKEQLKKLEDQLAAAEQKQSARQIESLKTQIRKLRDQAIARGVIEADPQQDSQPADATAATAPAQLNTDTIITDAWLRTLSRLPTDAELQTARTWISESKDPVEGIRGVLWALLNTREFIVNH</sequence>
<feature type="domain" description="DUF1549" evidence="3">
    <location>
        <begin position="255"/>
        <end position="472"/>
    </location>
</feature>
<dbReference type="Pfam" id="PF07583">
    <property type="entry name" value="PSCyt2"/>
    <property type="match status" value="1"/>
</dbReference>
<dbReference type="Gene3D" id="2.60.40.1080">
    <property type="match status" value="1"/>
</dbReference>
<name>A0A5C6M7B1_9PLAN</name>
<dbReference type="InterPro" id="IPR011444">
    <property type="entry name" value="DUF1549"/>
</dbReference>
<dbReference type="EMBL" id="SRHE01000086">
    <property type="protein sequence ID" value="TWW10568.1"/>
    <property type="molecule type" value="Genomic_DNA"/>
</dbReference>
<evidence type="ECO:0000259" key="3">
    <source>
        <dbReference type="Pfam" id="PF07583"/>
    </source>
</evidence>
<keyword evidence="1" id="KW-0175">Coiled coil</keyword>
<dbReference type="PANTHER" id="PTHR35889:SF3">
    <property type="entry name" value="F-BOX DOMAIN-CONTAINING PROTEIN"/>
    <property type="match status" value="1"/>
</dbReference>
<comment type="caution">
    <text evidence="5">The sequence shown here is derived from an EMBL/GenBank/DDBJ whole genome shotgun (WGS) entry which is preliminary data.</text>
</comment>
<protein>
    <recommendedName>
        <fullName evidence="7">BIG2 domain-containing protein</fullName>
    </recommendedName>
</protein>
<dbReference type="Pfam" id="PF07587">
    <property type="entry name" value="PSD1"/>
    <property type="match status" value="1"/>
</dbReference>